<organism evidence="3">
    <name type="scientific">Desulfurivibrio alkaliphilus</name>
    <dbReference type="NCBI Taxonomy" id="427923"/>
    <lineage>
        <taxon>Bacteria</taxon>
        <taxon>Pseudomonadati</taxon>
        <taxon>Thermodesulfobacteriota</taxon>
        <taxon>Desulfobulbia</taxon>
        <taxon>Desulfobulbales</taxon>
        <taxon>Desulfobulbaceae</taxon>
        <taxon>Desulfurivibrio</taxon>
    </lineage>
</organism>
<dbReference type="SUPFAM" id="SSF47598">
    <property type="entry name" value="Ribbon-helix-helix"/>
    <property type="match status" value="1"/>
</dbReference>
<comment type="caution">
    <text evidence="3">The sequence shown here is derived from an EMBL/GenBank/DDBJ whole genome shotgun (WGS) entry which is preliminary data.</text>
</comment>
<name>A0A7C2XVL3_9BACT</name>
<gene>
    <name evidence="3" type="ORF">ENN98_04890</name>
</gene>
<dbReference type="PANTHER" id="PTHR36582">
    <property type="entry name" value="ANTITOXIN PARD"/>
    <property type="match status" value="1"/>
</dbReference>
<proteinExistence type="inferred from homology"/>
<dbReference type="GO" id="GO:0006355">
    <property type="term" value="P:regulation of DNA-templated transcription"/>
    <property type="evidence" value="ECO:0007669"/>
    <property type="project" value="InterPro"/>
</dbReference>
<dbReference type="InterPro" id="IPR022789">
    <property type="entry name" value="ParD"/>
</dbReference>
<evidence type="ECO:0000313" key="3">
    <source>
        <dbReference type="EMBL" id="HET98018.1"/>
    </source>
</evidence>
<dbReference type="Gene3D" id="6.10.10.120">
    <property type="entry name" value="Antitoxin ParD1-like"/>
    <property type="match status" value="1"/>
</dbReference>
<accession>A0A7C2XVL3</accession>
<dbReference type="Pfam" id="PF03693">
    <property type="entry name" value="ParD_antitoxin"/>
    <property type="match status" value="1"/>
</dbReference>
<dbReference type="AlphaFoldDB" id="A0A7C2XVL3"/>
<dbReference type="PANTHER" id="PTHR36582:SF2">
    <property type="entry name" value="ANTITOXIN PARD"/>
    <property type="match status" value="1"/>
</dbReference>
<dbReference type="EMBL" id="DSDS01000111">
    <property type="protein sequence ID" value="HET98018.1"/>
    <property type="molecule type" value="Genomic_DNA"/>
</dbReference>
<sequence length="93" mass="10537">MPTRNVVLTTHQSLFVEKLVSSGRYQNASEVLREALRLIEWREKENEARLAALRAAAQTGVADMEAGHYHTFTDHDRLHRHLASLAEQATGTR</sequence>
<dbReference type="Proteomes" id="UP000885986">
    <property type="component" value="Unassembled WGS sequence"/>
</dbReference>
<protein>
    <submittedName>
        <fullName evidence="3">Type II toxin-antitoxin system ParD family antitoxin</fullName>
    </submittedName>
</protein>
<keyword evidence="2" id="KW-1277">Toxin-antitoxin system</keyword>
<comment type="similarity">
    <text evidence="1">Belongs to the ParD antitoxin family.</text>
</comment>
<dbReference type="InterPro" id="IPR010985">
    <property type="entry name" value="Ribbon_hlx_hlx"/>
</dbReference>
<reference evidence="3" key="1">
    <citation type="journal article" date="2020" name="mSystems">
        <title>Genome- and Community-Level Interaction Insights into Carbon Utilization and Element Cycling Functions of Hydrothermarchaeota in Hydrothermal Sediment.</title>
        <authorList>
            <person name="Zhou Z."/>
            <person name="Liu Y."/>
            <person name="Xu W."/>
            <person name="Pan J."/>
            <person name="Luo Z.H."/>
            <person name="Li M."/>
        </authorList>
    </citation>
    <scope>NUCLEOTIDE SEQUENCE [LARGE SCALE GENOMIC DNA]</scope>
    <source>
        <strain evidence="3">SpSt-1224</strain>
    </source>
</reference>
<evidence type="ECO:0000256" key="2">
    <source>
        <dbReference type="ARBA" id="ARBA00022649"/>
    </source>
</evidence>
<dbReference type="InterPro" id="IPR038296">
    <property type="entry name" value="ParD_sf"/>
</dbReference>
<evidence type="ECO:0000256" key="1">
    <source>
        <dbReference type="ARBA" id="ARBA00008580"/>
    </source>
</evidence>
<dbReference type="NCBIfam" id="TIGR02606">
    <property type="entry name" value="antidote_CC2985"/>
    <property type="match status" value="1"/>
</dbReference>